<dbReference type="GO" id="GO:0005737">
    <property type="term" value="C:cytoplasm"/>
    <property type="evidence" value="ECO:0007669"/>
    <property type="project" value="TreeGrafter"/>
</dbReference>
<evidence type="ECO:0008006" key="2">
    <source>
        <dbReference type="Google" id="ProtNLM"/>
    </source>
</evidence>
<dbReference type="SUPFAM" id="SSF100950">
    <property type="entry name" value="NagB/RpiA/CoA transferase-like"/>
    <property type="match status" value="1"/>
</dbReference>
<name>A0A7C1B2B9_9BACT</name>
<dbReference type="PANTHER" id="PTHR13017">
    <property type="entry name" value="5-FORMYLTETRAHYDROFOLATE CYCLO-LIGASE-RELATED"/>
    <property type="match status" value="1"/>
</dbReference>
<gene>
    <name evidence="1" type="ORF">ENG14_06935</name>
</gene>
<dbReference type="InterPro" id="IPR002698">
    <property type="entry name" value="FTHF_cligase"/>
</dbReference>
<dbReference type="AlphaFoldDB" id="A0A7C1B2B9"/>
<organism evidence="1">
    <name type="scientific">Thermodesulforhabdus norvegica</name>
    <dbReference type="NCBI Taxonomy" id="39841"/>
    <lineage>
        <taxon>Bacteria</taxon>
        <taxon>Pseudomonadati</taxon>
        <taxon>Thermodesulfobacteriota</taxon>
        <taxon>Syntrophobacteria</taxon>
        <taxon>Syntrophobacterales</taxon>
        <taxon>Thermodesulforhabdaceae</taxon>
        <taxon>Thermodesulforhabdus</taxon>
    </lineage>
</organism>
<evidence type="ECO:0000313" key="1">
    <source>
        <dbReference type="EMBL" id="HDL90621.1"/>
    </source>
</evidence>
<accession>A0A7C1B2B9</accession>
<sequence>MRSKDHFQPRLRNRRVFYALKRAKEKLRTDILSGRNPDEHGFRQAAERLRGTFVYRGARVIYVSIHPFTEQIRFNALMDNKVLVLPDAQLQKGFFLLDPASIHPRNRLKSVRPSGIRKFGKQIDFVKKRNPFIQLAITEVLTACTETGALVGDGSGHFDLQTAVLNFLGWFSPGWSVIAVTDHLPRLTAGTIPMKENDRWANLVAVPERVFYTTIPDTPEPTLIGEILDRKRIRRSDLLFHIFSKRAKNNPKPL</sequence>
<dbReference type="PANTHER" id="PTHR13017:SF0">
    <property type="entry name" value="METHENYLTETRAHYDROFOLATE SYNTHASE DOMAIN-CONTAINING PROTEIN"/>
    <property type="match status" value="1"/>
</dbReference>
<proteinExistence type="predicted"/>
<dbReference type="Proteomes" id="UP000886355">
    <property type="component" value="Unassembled WGS sequence"/>
</dbReference>
<comment type="caution">
    <text evidence="1">The sequence shown here is derived from an EMBL/GenBank/DDBJ whole genome shotgun (WGS) entry which is preliminary data.</text>
</comment>
<protein>
    <recommendedName>
        <fullName evidence="2">5-formyltetrahydrofolate cyclo-ligase</fullName>
    </recommendedName>
</protein>
<dbReference type="EMBL" id="DQZW01000329">
    <property type="protein sequence ID" value="HDL90621.1"/>
    <property type="molecule type" value="Genomic_DNA"/>
</dbReference>
<dbReference type="InterPro" id="IPR037171">
    <property type="entry name" value="NagB/RpiA_transferase-like"/>
</dbReference>
<reference evidence="1" key="1">
    <citation type="journal article" date="2020" name="mSystems">
        <title>Genome- and Community-Level Interaction Insights into Carbon Utilization and Element Cycling Functions of Hydrothermarchaeota in Hydrothermal Sediment.</title>
        <authorList>
            <person name="Zhou Z."/>
            <person name="Liu Y."/>
            <person name="Xu W."/>
            <person name="Pan J."/>
            <person name="Luo Z.H."/>
            <person name="Li M."/>
        </authorList>
    </citation>
    <scope>NUCLEOTIDE SEQUENCE [LARGE SCALE GENOMIC DNA]</scope>
    <source>
        <strain evidence="1">HyVt-19</strain>
    </source>
</reference>